<dbReference type="SUPFAM" id="SSF52799">
    <property type="entry name" value="(Phosphotyrosine protein) phosphatases II"/>
    <property type="match status" value="2"/>
</dbReference>
<feature type="compositionally biased region" description="Pro residues" evidence="1">
    <location>
        <begin position="28"/>
        <end position="38"/>
    </location>
</feature>
<dbReference type="PANTHER" id="PTHR23339">
    <property type="entry name" value="TYROSINE SPECIFIC PROTEIN PHOSPHATASE AND DUAL SPECIFICITY PROTEIN PHOSPHATASE"/>
    <property type="match status" value="1"/>
</dbReference>
<dbReference type="Gene3D" id="3.90.190.10">
    <property type="entry name" value="Protein tyrosine phosphatase superfamily"/>
    <property type="match status" value="3"/>
</dbReference>
<accession>A0AAW1PJS3</accession>
<reference evidence="2 3" key="1">
    <citation type="journal article" date="2024" name="Nat. Commun.">
        <title>Phylogenomics reveals the evolutionary origins of lichenization in chlorophyte algae.</title>
        <authorList>
            <person name="Puginier C."/>
            <person name="Libourel C."/>
            <person name="Otte J."/>
            <person name="Skaloud P."/>
            <person name="Haon M."/>
            <person name="Grisel S."/>
            <person name="Petersen M."/>
            <person name="Berrin J.G."/>
            <person name="Delaux P.M."/>
            <person name="Dal Grande F."/>
            <person name="Keller J."/>
        </authorList>
    </citation>
    <scope>NUCLEOTIDE SEQUENCE [LARGE SCALE GENOMIC DNA]</scope>
    <source>
        <strain evidence="2 3">SAG 2043</strain>
    </source>
</reference>
<dbReference type="InterPro" id="IPR029021">
    <property type="entry name" value="Prot-tyrosine_phosphatase-like"/>
</dbReference>
<evidence type="ECO:0008006" key="4">
    <source>
        <dbReference type="Google" id="ProtNLM"/>
    </source>
</evidence>
<evidence type="ECO:0000313" key="3">
    <source>
        <dbReference type="Proteomes" id="UP001489004"/>
    </source>
</evidence>
<comment type="caution">
    <text evidence="2">The sequence shown here is derived from an EMBL/GenBank/DDBJ whole genome shotgun (WGS) entry which is preliminary data.</text>
</comment>
<evidence type="ECO:0000313" key="2">
    <source>
        <dbReference type="EMBL" id="KAK9808828.1"/>
    </source>
</evidence>
<evidence type="ECO:0000256" key="1">
    <source>
        <dbReference type="SAM" id="MobiDB-lite"/>
    </source>
</evidence>
<dbReference type="Pfam" id="PF14566">
    <property type="entry name" value="PTPlike_phytase"/>
    <property type="match status" value="3"/>
</dbReference>
<dbReference type="CDD" id="cd14496">
    <property type="entry name" value="PTP_paladin"/>
    <property type="match status" value="2"/>
</dbReference>
<feature type="compositionally biased region" description="Basic and acidic residues" evidence="1">
    <location>
        <begin position="1145"/>
        <end position="1156"/>
    </location>
</feature>
<protein>
    <recommendedName>
        <fullName evidence="4">Paladin</fullName>
    </recommendedName>
</protein>
<sequence>MVFKLRLCHCSDETEVVEPQRVVQADTPPQPSPPPAQPGNPSGNPTDPAVVVANRKGDVLIKHTILKSDHFPGCQNKKLIPLLDGAPNFRKVPGLPVYGVAIPTVVGLRLVLETLGAEQGRRKVLWHNMREEPVLYINGKPYVVRESSKPFANLEYTGIDKTRVEDMEMRLKQDVLKEAAEYGNQIMVAHENDDFQVIEEWEAVTEVDVQTPLEVYRELAEDGYDVDYLRVPVTDEKAPKERDFALLQRRLWQLPEGAALVFNCQMGRGRTTTGMVIASLLHLRQRVTSLTLPSKAQDGLPDWFVERPALVSPRGGEASREAELRSGKYGVIRSLLRALEGGATSKALLDSVIDACNAMQNLREAIAGYRVRLTHESNEDKRNALLQVCLEYLERYFYLIAYTAYLFDPSFNPQRPQQVSFGQWMKQRPELMSVLQRMLRRNPLAALALHRPSRPPQAAHQPRAQGQPPLVPDGAVKPAGASDDDDEDGQAEDETAVLIANRNGAVLGAHTILKEDHFPGCQSSKLANIVPGAPNFRGVPGQNVYGSGLPTVNGIRAALVHVGCVPSTSEPDAQQATALWYNMREEPVVYINGRPFVLREDERPFKNMQEYTGIDTARLEQMEARLKADVLAEAASLEGKLLVARELSTKADGQEAGSLVDNFEPVQGPDSVQTPREVYEALQRNGYHVQYYRVPMTDGTAPRESTFDVFYEHIKQAGPRDPIIFNCQMGAGRTTTGMVIACLVRMFTSGNGKWHDHEDMNAHVPCGFSPRSTISDDVGGDSPRGSSDDEAGPSLRWQESGVPGVDDVDQSSRDSSMVEADTMEAASLKEGEYVAVRRFTRILERGDDAKSSLDMVIDKCGALVNLRTAIMRYRKPRRWFRFFRPEINVRHTAFKRGSAYLERYCLLIAFTAFLERSLQLGTTMTFREWMAARPDVGQARDAINQNPAGALAPVPVGALPQLWGMAERTNSRELGAEEQKKVLGKRRGSTLSRRSILKSYQPQSSAKHNAMQVAGVLDIRKAKGLPVYTLGSSTVQGVRNLLSALGARPGGFTHVVVTDLREELVAYVNGSPYLRRELEMPSAALHHAGIPSAKLEDMERRLRNDMMHEAVAWNGRVLLHREVPVPDSPAGSPAAGGMGVKGMRRSSDGEDVTRKEDVKPDAAVAAFWEPTGDMGDIDRGLSTPLEVYQGLAAEGYQLTYRRVPLSRERTPEAADLDVLHHQLLMQPEGKHVAHLIVSRTATGSSARFAAAFACMFLRLNMSNTMANASSGMLAEMAASEVAGSPKRLRNGSNNDFTSLAERMSLEPLPEHAPVSAALMGEYRNIMNLCRVLPNGIEAKRAVDEAIDRCCAIGNLREDIHRCKTSSESQVPATAHALQMGQSVTLAARRLGLHYLQRYFFLITFMCFIESSRANLSFARWMADRRELKHLLTTLSLEAPT</sequence>
<dbReference type="EMBL" id="JALJOR010000011">
    <property type="protein sequence ID" value="KAK9808828.1"/>
    <property type="molecule type" value="Genomic_DNA"/>
</dbReference>
<gene>
    <name evidence="2" type="ORF">WJX72_004439</name>
</gene>
<dbReference type="Proteomes" id="UP001489004">
    <property type="component" value="Unassembled WGS sequence"/>
</dbReference>
<feature type="region of interest" description="Disordered" evidence="1">
    <location>
        <begin position="18"/>
        <end position="49"/>
    </location>
</feature>
<proteinExistence type="predicted"/>
<dbReference type="SMART" id="SM01301">
    <property type="entry name" value="PTPlike_phytase"/>
    <property type="match status" value="3"/>
</dbReference>
<dbReference type="InterPro" id="IPR050561">
    <property type="entry name" value="PTP"/>
</dbReference>
<feature type="region of interest" description="Disordered" evidence="1">
    <location>
        <begin position="1128"/>
        <end position="1156"/>
    </location>
</feature>
<keyword evidence="3" id="KW-1185">Reference proteome</keyword>
<name>A0AAW1PJS3_9CHLO</name>
<feature type="region of interest" description="Disordered" evidence="1">
    <location>
        <begin position="452"/>
        <end position="491"/>
    </location>
</feature>
<organism evidence="2 3">
    <name type="scientific">[Myrmecia] bisecta</name>
    <dbReference type="NCBI Taxonomy" id="41462"/>
    <lineage>
        <taxon>Eukaryota</taxon>
        <taxon>Viridiplantae</taxon>
        <taxon>Chlorophyta</taxon>
        <taxon>core chlorophytes</taxon>
        <taxon>Trebouxiophyceae</taxon>
        <taxon>Trebouxiales</taxon>
        <taxon>Trebouxiaceae</taxon>
        <taxon>Myrmecia</taxon>
    </lineage>
</organism>
<feature type="compositionally biased region" description="Acidic residues" evidence="1">
    <location>
        <begin position="482"/>
        <end position="491"/>
    </location>
</feature>
<feature type="region of interest" description="Disordered" evidence="1">
    <location>
        <begin position="771"/>
        <end position="815"/>
    </location>
</feature>